<dbReference type="Gene3D" id="1.20.120.550">
    <property type="entry name" value="Membrane associated eicosanoid/glutathione metabolism-like domain"/>
    <property type="match status" value="1"/>
</dbReference>
<protein>
    <submittedName>
        <fullName evidence="6">MAPEG family protein</fullName>
    </submittedName>
</protein>
<evidence type="ECO:0000256" key="4">
    <source>
        <dbReference type="ARBA" id="ARBA00023136"/>
    </source>
</evidence>
<dbReference type="EMBL" id="JBBHJZ010000001">
    <property type="protein sequence ID" value="MEJ5975477.1"/>
    <property type="molecule type" value="Genomic_DNA"/>
</dbReference>
<evidence type="ECO:0000313" key="7">
    <source>
        <dbReference type="Proteomes" id="UP001361239"/>
    </source>
</evidence>
<evidence type="ECO:0000256" key="2">
    <source>
        <dbReference type="ARBA" id="ARBA00022692"/>
    </source>
</evidence>
<dbReference type="Proteomes" id="UP001361239">
    <property type="component" value="Unassembled WGS sequence"/>
</dbReference>
<dbReference type="PANTHER" id="PTHR35814">
    <property type="match status" value="1"/>
</dbReference>
<dbReference type="Pfam" id="PF01124">
    <property type="entry name" value="MAPEG"/>
    <property type="match status" value="1"/>
</dbReference>
<feature type="transmembrane region" description="Helical" evidence="5">
    <location>
        <begin position="106"/>
        <end position="127"/>
    </location>
</feature>
<sequence>MLLQTTLCLAAAAAVINLWLSIRVGQVRHAAKVSVGDGGNEALTRRMRAHANFIENAPLVLILMGAIDLATRGANWLAVVGAVFMLGRVCHALGMDGGRLQALRGVGTLVTMLTLLGLAVAAILIALGKF</sequence>
<keyword evidence="4 5" id="KW-0472">Membrane</keyword>
<reference evidence="6 7" key="1">
    <citation type="submission" date="2024-03" db="EMBL/GenBank/DDBJ databases">
        <authorList>
            <person name="Jo J.-H."/>
        </authorList>
    </citation>
    <scope>NUCLEOTIDE SEQUENCE [LARGE SCALE GENOMIC DNA]</scope>
    <source>
        <strain evidence="6 7">PS1R-30</strain>
    </source>
</reference>
<dbReference type="SUPFAM" id="SSF161084">
    <property type="entry name" value="MAPEG domain-like"/>
    <property type="match status" value="1"/>
</dbReference>
<organism evidence="6 7">
    <name type="scientific">Novosphingobium anseongense</name>
    <dbReference type="NCBI Taxonomy" id="3133436"/>
    <lineage>
        <taxon>Bacteria</taxon>
        <taxon>Pseudomonadati</taxon>
        <taxon>Pseudomonadota</taxon>
        <taxon>Alphaproteobacteria</taxon>
        <taxon>Sphingomonadales</taxon>
        <taxon>Sphingomonadaceae</taxon>
        <taxon>Novosphingobium</taxon>
    </lineage>
</organism>
<dbReference type="RefSeq" id="WP_339585426.1">
    <property type="nucleotide sequence ID" value="NZ_JBBHJZ010000001.1"/>
</dbReference>
<keyword evidence="3 5" id="KW-1133">Transmembrane helix</keyword>
<comment type="subcellular location">
    <subcellularLocation>
        <location evidence="1">Membrane</location>
    </subcellularLocation>
</comment>
<evidence type="ECO:0000313" key="6">
    <source>
        <dbReference type="EMBL" id="MEJ5975477.1"/>
    </source>
</evidence>
<feature type="transmembrane region" description="Helical" evidence="5">
    <location>
        <begin position="73"/>
        <end position="94"/>
    </location>
</feature>
<dbReference type="InterPro" id="IPR023352">
    <property type="entry name" value="MAPEG-like_dom_sf"/>
</dbReference>
<keyword evidence="2 5" id="KW-0812">Transmembrane</keyword>
<keyword evidence="7" id="KW-1185">Reference proteome</keyword>
<name>A0ABU8RR54_9SPHN</name>
<proteinExistence type="predicted"/>
<evidence type="ECO:0000256" key="5">
    <source>
        <dbReference type="SAM" id="Phobius"/>
    </source>
</evidence>
<evidence type="ECO:0000256" key="1">
    <source>
        <dbReference type="ARBA" id="ARBA00004370"/>
    </source>
</evidence>
<accession>A0ABU8RR54</accession>
<dbReference type="InterPro" id="IPR001129">
    <property type="entry name" value="Membr-assoc_MAPEG"/>
</dbReference>
<dbReference type="PANTHER" id="PTHR35814:SF1">
    <property type="entry name" value="GLUTATHIONE S-TRANSFERASE-RELATED"/>
    <property type="match status" value="1"/>
</dbReference>
<gene>
    <name evidence="6" type="ORF">WG901_02425</name>
</gene>
<comment type="caution">
    <text evidence="6">The sequence shown here is derived from an EMBL/GenBank/DDBJ whole genome shotgun (WGS) entry which is preliminary data.</text>
</comment>
<evidence type="ECO:0000256" key="3">
    <source>
        <dbReference type="ARBA" id="ARBA00022989"/>
    </source>
</evidence>